<proteinExistence type="predicted"/>
<sequence length="81" mass="9103">VRTSHISSPYSLQVCHRASEALSPLCSGNGATEEYLAWTVPFYRLSNYLEKSSGKRKVLHVDGQYYICFSTSEQSLVNIDI</sequence>
<keyword evidence="2" id="KW-1185">Reference proteome</keyword>
<evidence type="ECO:0000313" key="1">
    <source>
        <dbReference type="EMBL" id="KAJ1364605.1"/>
    </source>
</evidence>
<organism evidence="1 2">
    <name type="scientific">Parelaphostrongylus tenuis</name>
    <name type="common">Meningeal worm</name>
    <dbReference type="NCBI Taxonomy" id="148309"/>
    <lineage>
        <taxon>Eukaryota</taxon>
        <taxon>Metazoa</taxon>
        <taxon>Ecdysozoa</taxon>
        <taxon>Nematoda</taxon>
        <taxon>Chromadorea</taxon>
        <taxon>Rhabditida</taxon>
        <taxon>Rhabditina</taxon>
        <taxon>Rhabditomorpha</taxon>
        <taxon>Strongyloidea</taxon>
        <taxon>Metastrongylidae</taxon>
        <taxon>Parelaphostrongylus</taxon>
    </lineage>
</organism>
<feature type="non-terminal residue" evidence="1">
    <location>
        <position position="1"/>
    </location>
</feature>
<comment type="caution">
    <text evidence="1">The sequence shown here is derived from an EMBL/GenBank/DDBJ whole genome shotgun (WGS) entry which is preliminary data.</text>
</comment>
<accession>A0AAD5MTX3</accession>
<name>A0AAD5MTX3_PARTN</name>
<dbReference type="EMBL" id="JAHQIW010005010">
    <property type="protein sequence ID" value="KAJ1364605.1"/>
    <property type="molecule type" value="Genomic_DNA"/>
</dbReference>
<dbReference type="AlphaFoldDB" id="A0AAD5MTX3"/>
<dbReference type="Proteomes" id="UP001196413">
    <property type="component" value="Unassembled WGS sequence"/>
</dbReference>
<protein>
    <submittedName>
        <fullName evidence="1">Uncharacterized protein</fullName>
    </submittedName>
</protein>
<reference evidence="1" key="1">
    <citation type="submission" date="2021-06" db="EMBL/GenBank/DDBJ databases">
        <title>Parelaphostrongylus tenuis whole genome reference sequence.</title>
        <authorList>
            <person name="Garwood T.J."/>
            <person name="Larsen P.A."/>
            <person name="Fountain-Jones N.M."/>
            <person name="Garbe J.R."/>
            <person name="Macchietto M.G."/>
            <person name="Kania S.A."/>
            <person name="Gerhold R.W."/>
            <person name="Richards J.E."/>
            <person name="Wolf T.M."/>
        </authorList>
    </citation>
    <scope>NUCLEOTIDE SEQUENCE</scope>
    <source>
        <strain evidence="1">MNPRO001-30</strain>
        <tissue evidence="1">Meninges</tissue>
    </source>
</reference>
<gene>
    <name evidence="1" type="ORF">KIN20_024728</name>
</gene>
<evidence type="ECO:0000313" key="2">
    <source>
        <dbReference type="Proteomes" id="UP001196413"/>
    </source>
</evidence>